<dbReference type="eggNOG" id="ENOG502S5M3">
    <property type="taxonomic scope" value="Eukaryota"/>
</dbReference>
<dbReference type="AlphaFoldDB" id="R9PCB6"/>
<feature type="compositionally biased region" description="Polar residues" evidence="2">
    <location>
        <begin position="378"/>
        <end position="387"/>
    </location>
</feature>
<keyword evidence="1" id="KW-0175">Coiled coil</keyword>
<feature type="region of interest" description="Disordered" evidence="2">
    <location>
        <begin position="448"/>
        <end position="601"/>
    </location>
</feature>
<feature type="compositionally biased region" description="Low complexity" evidence="2">
    <location>
        <begin position="477"/>
        <end position="495"/>
    </location>
</feature>
<name>R9PCB6_PSEHS</name>
<dbReference type="GO" id="GO:0051015">
    <property type="term" value="F:actin filament binding"/>
    <property type="evidence" value="ECO:0007669"/>
    <property type="project" value="TreeGrafter"/>
</dbReference>
<dbReference type="STRING" id="1305764.R9PCB6"/>
<feature type="compositionally biased region" description="Low complexity" evidence="2">
    <location>
        <begin position="589"/>
        <end position="601"/>
    </location>
</feature>
<reference evidence="4" key="1">
    <citation type="journal article" date="2013" name="Genome Announc.">
        <title>Draft genome sequence of the basidiomycetous yeast-like fungus Pseudozyma hubeiensis SY62, which produces an abundant amount of the biosurfactant mannosylerythritol lipids.</title>
        <authorList>
            <person name="Konishi M."/>
            <person name="Hatada Y."/>
            <person name="Horiuchi J."/>
        </authorList>
    </citation>
    <scope>NUCLEOTIDE SEQUENCE [LARGE SCALE GENOMIC DNA]</scope>
    <source>
        <strain evidence="4">SY62</strain>
    </source>
</reference>
<feature type="region of interest" description="Disordered" evidence="2">
    <location>
        <begin position="373"/>
        <end position="392"/>
    </location>
</feature>
<evidence type="ECO:0000256" key="1">
    <source>
        <dbReference type="SAM" id="Coils"/>
    </source>
</evidence>
<dbReference type="GO" id="GO:0032982">
    <property type="term" value="C:myosin filament"/>
    <property type="evidence" value="ECO:0007669"/>
    <property type="project" value="TreeGrafter"/>
</dbReference>
<dbReference type="PANTHER" id="PTHR45615:SF40">
    <property type="entry name" value="MYOSIN HEAVY CHAIN, NON-MUSCLE"/>
    <property type="match status" value="1"/>
</dbReference>
<keyword evidence="4" id="KW-1185">Reference proteome</keyword>
<dbReference type="GO" id="GO:0005737">
    <property type="term" value="C:cytoplasm"/>
    <property type="evidence" value="ECO:0007669"/>
    <property type="project" value="TreeGrafter"/>
</dbReference>
<feature type="region of interest" description="Disordered" evidence="2">
    <location>
        <begin position="75"/>
        <end position="164"/>
    </location>
</feature>
<evidence type="ECO:0000256" key="2">
    <source>
        <dbReference type="SAM" id="MobiDB-lite"/>
    </source>
</evidence>
<feature type="region of interest" description="Disordered" evidence="2">
    <location>
        <begin position="1"/>
        <end position="57"/>
    </location>
</feature>
<feature type="compositionally biased region" description="Basic and acidic residues" evidence="2">
    <location>
        <begin position="448"/>
        <end position="469"/>
    </location>
</feature>
<dbReference type="GeneID" id="24111718"/>
<dbReference type="HOGENOM" id="CLU_016545_0_0_1"/>
<protein>
    <submittedName>
        <fullName evidence="3">Uncharacterized protein</fullName>
    </submittedName>
</protein>
<dbReference type="Proteomes" id="UP000014071">
    <property type="component" value="Unassembled WGS sequence"/>
</dbReference>
<feature type="compositionally biased region" description="Low complexity" evidence="2">
    <location>
        <begin position="43"/>
        <end position="57"/>
    </location>
</feature>
<feature type="compositionally biased region" description="Low complexity" evidence="2">
    <location>
        <begin position="531"/>
        <end position="545"/>
    </location>
</feature>
<gene>
    <name evidence="3" type="ORF">PHSY_006447</name>
</gene>
<feature type="compositionally biased region" description="Low complexity" evidence="2">
    <location>
        <begin position="1"/>
        <end position="25"/>
    </location>
</feature>
<feature type="coiled-coil region" evidence="1">
    <location>
        <begin position="660"/>
        <end position="751"/>
    </location>
</feature>
<organism evidence="3 4">
    <name type="scientific">Pseudozyma hubeiensis (strain SY62)</name>
    <name type="common">Yeast</name>
    <dbReference type="NCBI Taxonomy" id="1305764"/>
    <lineage>
        <taxon>Eukaryota</taxon>
        <taxon>Fungi</taxon>
        <taxon>Dikarya</taxon>
        <taxon>Basidiomycota</taxon>
        <taxon>Ustilaginomycotina</taxon>
        <taxon>Ustilaginomycetes</taxon>
        <taxon>Ustilaginales</taxon>
        <taxon>Ustilaginaceae</taxon>
        <taxon>Pseudozyma</taxon>
    </lineage>
</organism>
<feature type="compositionally biased region" description="Low complexity" evidence="2">
    <location>
        <begin position="104"/>
        <end position="125"/>
    </location>
</feature>
<feature type="compositionally biased region" description="Polar residues" evidence="2">
    <location>
        <begin position="150"/>
        <end position="162"/>
    </location>
</feature>
<dbReference type="GO" id="GO:0016460">
    <property type="term" value="C:myosin II complex"/>
    <property type="evidence" value="ECO:0007669"/>
    <property type="project" value="TreeGrafter"/>
</dbReference>
<evidence type="ECO:0000313" key="3">
    <source>
        <dbReference type="EMBL" id="GAC98852.1"/>
    </source>
</evidence>
<proteinExistence type="predicted"/>
<evidence type="ECO:0000313" key="4">
    <source>
        <dbReference type="Proteomes" id="UP000014071"/>
    </source>
</evidence>
<feature type="compositionally biased region" description="Polar residues" evidence="2">
    <location>
        <begin position="515"/>
        <end position="525"/>
    </location>
</feature>
<dbReference type="PANTHER" id="PTHR45615">
    <property type="entry name" value="MYOSIN HEAVY CHAIN, NON-MUSCLE"/>
    <property type="match status" value="1"/>
</dbReference>
<sequence length="855" mass="91527">MAVLTSSSIPSGSQSGSSSHDSGPSTVPFRASSVPKSRKEKAASAAQHPSPSPTASSYSTWLLLDADEHALPFLRTFHPSSSKQRRLANGASSPAARSSEKLTESTNTASTRSASASSKVRSQASKYEHGLASSSAASEVVDNEKDRRMSLQNQGSSATSSGKRGFMSRLRAAGGSVSGAHVFQPPSTAMTTSGSWSIVEPPAHIKELPDVRGPTRTVHLAFTTCADENAVVQANGLVGRASSLLPPSPTSVQTVSNETVHSTRLDVAGLASLVSTTNVEAIYIGSARSTSGKEAMRPYLDALLAPASTTLKLVIFEPTVVRQLTPEDASALYDAAQRRNIALLLPTRWTSLWTTSVEETLLGLEILQDLHEERDQGQEASGSSTANGDADVSVDKSFDVSMSNIPTGLSGEGLGQAAELGTLRTQIEQLKRDLASRERRNLELAKHIEQQDKELQEHKTKTEALESRLKPVSSALAEPTTPSRSAAAASQAVTPDTQTQSGAVPVRDAAAITDRTPSSQLNPTPATHLASGSSPSPSLPVPSTSQQLAAAIASPSDTTSAATDPSLAPAAPITPDLSSPSRLPVSPHSPTASPNSSRSSSKVIASLTNELSETKALLEATRVALNTVRTQSASYQAAADEMRSTLSRARLENDSSVTILARKDRQVSEALERARKAEGEAKELGRASREWGTRIREVEEELGKERMKRSRAEQQYETLGSEWKVARSRLIEEVRQLREEHRKAVDGLKDEYAKVLVFKQDLVKESSLLTTSSEGDTVVAPTKLISQLSQLNDQMTSYINSQLQPLLTQLTKFEKRENTEVIQKLQYLTDELTRIKTLMRRGDITDAKQVPPGPL</sequence>
<dbReference type="OrthoDB" id="6088208at2759"/>
<accession>R9PCB6</accession>
<dbReference type="GO" id="GO:0000146">
    <property type="term" value="F:microfilament motor activity"/>
    <property type="evidence" value="ECO:0007669"/>
    <property type="project" value="TreeGrafter"/>
</dbReference>
<dbReference type="RefSeq" id="XP_012192439.1">
    <property type="nucleotide sequence ID" value="XM_012337049.1"/>
</dbReference>
<dbReference type="EMBL" id="DF238821">
    <property type="protein sequence ID" value="GAC98852.1"/>
    <property type="molecule type" value="Genomic_DNA"/>
</dbReference>